<dbReference type="InterPro" id="IPR011009">
    <property type="entry name" value="Kinase-like_dom_sf"/>
</dbReference>
<dbReference type="EMBL" id="BOPH01000010">
    <property type="protein sequence ID" value="GIJ65794.1"/>
    <property type="molecule type" value="Genomic_DNA"/>
</dbReference>
<evidence type="ECO:0000313" key="2">
    <source>
        <dbReference type="EMBL" id="GIJ65794.1"/>
    </source>
</evidence>
<evidence type="ECO:0000259" key="1">
    <source>
        <dbReference type="Pfam" id="PF01636"/>
    </source>
</evidence>
<feature type="domain" description="Aminoglycoside phosphotransferase" evidence="1">
    <location>
        <begin position="98"/>
        <end position="319"/>
    </location>
</feature>
<dbReference type="Proteomes" id="UP000635606">
    <property type="component" value="Unassembled WGS sequence"/>
</dbReference>
<comment type="caution">
    <text evidence="2">The sequence shown here is derived from an EMBL/GenBank/DDBJ whole genome shotgun (WGS) entry which is preliminary data.</text>
</comment>
<accession>A0A8J3ZK55</accession>
<dbReference type="SUPFAM" id="SSF56112">
    <property type="entry name" value="Protein kinase-like (PK-like)"/>
    <property type="match status" value="1"/>
</dbReference>
<dbReference type="Gene3D" id="3.90.1200.10">
    <property type="match status" value="1"/>
</dbReference>
<evidence type="ECO:0000313" key="3">
    <source>
        <dbReference type="Proteomes" id="UP000635606"/>
    </source>
</evidence>
<name>A0A8J3ZK55_9ACTN</name>
<reference evidence="2" key="1">
    <citation type="submission" date="2021-01" db="EMBL/GenBank/DDBJ databases">
        <title>Whole genome shotgun sequence of Virgisporangium ochraceum NBRC 16418.</title>
        <authorList>
            <person name="Komaki H."/>
            <person name="Tamura T."/>
        </authorList>
    </citation>
    <scope>NUCLEOTIDE SEQUENCE</scope>
    <source>
        <strain evidence="2">NBRC 16418</strain>
    </source>
</reference>
<dbReference type="RefSeq" id="WP_203925798.1">
    <property type="nucleotide sequence ID" value="NZ_BOPH01000010.1"/>
</dbReference>
<gene>
    <name evidence="2" type="ORF">Voc01_007110</name>
</gene>
<dbReference type="AlphaFoldDB" id="A0A8J3ZK55"/>
<proteinExistence type="predicted"/>
<sequence>MKTLPDNPNLEHLRRQAKDLLAGLRDSNPAATLADAQATLAAQYGFHGWPALKAEVDRLQGAADVADPALARAIAERFDLGAVTGAMRSLARPDEMGRRWALDTATGRWAVRTVDGVYPPTDGEPDVALQEAAATAGVVLPRPVRSGSGLVVEEIQGNRWRVHEWPHSGPPLSAPVGAVSCAAVGRILATVHGLRLPADRICGWHSVRLNPLGWADLAEKAPAWAPLIEAASDTLANLDQLSTMEGDPEPPVFVHNSLIPGNVRLGRSDTLVVTGWEHAAGQPPSWELGEALSHWAVDPNGGVNEVGARALLDGYAEVAGGLPPVSEAMFRGTATSLANYVAGQVELALSTGDEYDGRSVAHLLTHLPDRAAFETLLAVARG</sequence>
<organism evidence="2 3">
    <name type="scientific">Virgisporangium ochraceum</name>
    <dbReference type="NCBI Taxonomy" id="65505"/>
    <lineage>
        <taxon>Bacteria</taxon>
        <taxon>Bacillati</taxon>
        <taxon>Actinomycetota</taxon>
        <taxon>Actinomycetes</taxon>
        <taxon>Micromonosporales</taxon>
        <taxon>Micromonosporaceae</taxon>
        <taxon>Virgisporangium</taxon>
    </lineage>
</organism>
<protein>
    <recommendedName>
        <fullName evidence="1">Aminoglycoside phosphotransferase domain-containing protein</fullName>
    </recommendedName>
</protein>
<dbReference type="Pfam" id="PF01636">
    <property type="entry name" value="APH"/>
    <property type="match status" value="1"/>
</dbReference>
<keyword evidence="3" id="KW-1185">Reference proteome</keyword>
<dbReference type="InterPro" id="IPR002575">
    <property type="entry name" value="Aminoglycoside_PTrfase"/>
</dbReference>